<keyword evidence="2" id="KW-1185">Reference proteome</keyword>
<sequence length="105" mass="11812">MSNINLDYSKIETTAGKLKSAKENIIPMINNLRNDVNTLLGDGMVFDKSSPALRESYDQFNTSLHKAVEGIKSFADMFIQIKNSMEENDTNMAKKIREETNKAGH</sequence>
<name>A0ABP8C7G2_9ACTN</name>
<dbReference type="SUPFAM" id="SSF140453">
    <property type="entry name" value="EsxAB dimer-like"/>
    <property type="match status" value="1"/>
</dbReference>
<dbReference type="InterPro" id="IPR036689">
    <property type="entry name" value="ESAT-6-like_sf"/>
</dbReference>
<dbReference type="Gene3D" id="1.10.287.1060">
    <property type="entry name" value="ESAT-6-like"/>
    <property type="match status" value="1"/>
</dbReference>
<dbReference type="Proteomes" id="UP001501710">
    <property type="component" value="Unassembled WGS sequence"/>
</dbReference>
<gene>
    <name evidence="1" type="ORF">GCM10022254_41560</name>
</gene>
<evidence type="ECO:0000313" key="1">
    <source>
        <dbReference type="EMBL" id="GAA4235087.1"/>
    </source>
</evidence>
<dbReference type="Pfam" id="PF06013">
    <property type="entry name" value="WXG100"/>
    <property type="match status" value="1"/>
</dbReference>
<evidence type="ECO:0008006" key="3">
    <source>
        <dbReference type="Google" id="ProtNLM"/>
    </source>
</evidence>
<reference evidence="2" key="1">
    <citation type="journal article" date="2019" name="Int. J. Syst. Evol. Microbiol.">
        <title>The Global Catalogue of Microorganisms (GCM) 10K type strain sequencing project: providing services to taxonomists for standard genome sequencing and annotation.</title>
        <authorList>
            <consortium name="The Broad Institute Genomics Platform"/>
            <consortium name="The Broad Institute Genome Sequencing Center for Infectious Disease"/>
            <person name="Wu L."/>
            <person name="Ma J."/>
        </authorList>
    </citation>
    <scope>NUCLEOTIDE SEQUENCE [LARGE SCALE GENOMIC DNA]</scope>
    <source>
        <strain evidence="2">JCM 17440</strain>
    </source>
</reference>
<protein>
    <recommendedName>
        <fullName evidence="3">WXG100 family type VII secretion target</fullName>
    </recommendedName>
</protein>
<evidence type="ECO:0000313" key="2">
    <source>
        <dbReference type="Proteomes" id="UP001501710"/>
    </source>
</evidence>
<accession>A0ABP8C7G2</accession>
<comment type="caution">
    <text evidence="1">The sequence shown here is derived from an EMBL/GenBank/DDBJ whole genome shotgun (WGS) entry which is preliminary data.</text>
</comment>
<dbReference type="InterPro" id="IPR010310">
    <property type="entry name" value="T7SS_ESAT-6-like"/>
</dbReference>
<proteinExistence type="predicted"/>
<organism evidence="1 2">
    <name type="scientific">Actinomadura meridiana</name>
    <dbReference type="NCBI Taxonomy" id="559626"/>
    <lineage>
        <taxon>Bacteria</taxon>
        <taxon>Bacillati</taxon>
        <taxon>Actinomycetota</taxon>
        <taxon>Actinomycetes</taxon>
        <taxon>Streptosporangiales</taxon>
        <taxon>Thermomonosporaceae</taxon>
        <taxon>Actinomadura</taxon>
    </lineage>
</organism>
<dbReference type="RefSeq" id="WP_344899075.1">
    <property type="nucleotide sequence ID" value="NZ_BAABAS010000012.1"/>
</dbReference>
<dbReference type="EMBL" id="BAABAS010000012">
    <property type="protein sequence ID" value="GAA4235087.1"/>
    <property type="molecule type" value="Genomic_DNA"/>
</dbReference>